<dbReference type="AlphaFoldDB" id="A0A1M6LRI1"/>
<evidence type="ECO:0000313" key="1">
    <source>
        <dbReference type="EMBL" id="SHJ73827.1"/>
    </source>
</evidence>
<accession>A0A1M6LRI1</accession>
<gene>
    <name evidence="1" type="ORF">SAMN02745163_02468</name>
</gene>
<name>A0A1M6LRI1_9CLOT</name>
<dbReference type="RefSeq" id="WP_072987922.1">
    <property type="nucleotide sequence ID" value="NZ_FQZB01000010.1"/>
</dbReference>
<protein>
    <submittedName>
        <fullName evidence="1">Uncharacterized protein</fullName>
    </submittedName>
</protein>
<organism evidence="1 2">
    <name type="scientific">Clostridium cavendishii DSM 21758</name>
    <dbReference type="NCBI Taxonomy" id="1121302"/>
    <lineage>
        <taxon>Bacteria</taxon>
        <taxon>Bacillati</taxon>
        <taxon>Bacillota</taxon>
        <taxon>Clostridia</taxon>
        <taxon>Eubacteriales</taxon>
        <taxon>Clostridiaceae</taxon>
        <taxon>Clostridium</taxon>
    </lineage>
</organism>
<keyword evidence="2" id="KW-1185">Reference proteome</keyword>
<dbReference type="Proteomes" id="UP000184310">
    <property type="component" value="Unassembled WGS sequence"/>
</dbReference>
<proteinExistence type="predicted"/>
<sequence length="155" mass="18452">MSLEHEFFLIPKDLKLEDCFDWYSENRYTWKDKVGIDDSLIRYINDTLKWIPSLKQGKTSEFYGLDYYGETIINYSGAKKLYQVILAWIDIFSAAPSKFKLASELIWVEENETDGYWKREYVEYDRELVVENFKKISQFAEVTQQGNNFILHIGI</sequence>
<reference evidence="1 2" key="1">
    <citation type="submission" date="2016-11" db="EMBL/GenBank/DDBJ databases">
        <authorList>
            <person name="Jaros S."/>
            <person name="Januszkiewicz K."/>
            <person name="Wedrychowicz H."/>
        </authorList>
    </citation>
    <scope>NUCLEOTIDE SEQUENCE [LARGE SCALE GENOMIC DNA]</scope>
    <source>
        <strain evidence="1 2">DSM 21758</strain>
    </source>
</reference>
<dbReference type="OrthoDB" id="2086109at2"/>
<evidence type="ECO:0000313" key="2">
    <source>
        <dbReference type="Proteomes" id="UP000184310"/>
    </source>
</evidence>
<dbReference type="EMBL" id="FQZB01000010">
    <property type="protein sequence ID" value="SHJ73827.1"/>
    <property type="molecule type" value="Genomic_DNA"/>
</dbReference>